<gene>
    <name evidence="1" type="ORF">AW0309160_00213</name>
</gene>
<accession>A0A5Q4ZQB4</accession>
<reference evidence="1" key="1">
    <citation type="submission" date="2019-09" db="EMBL/GenBank/DDBJ databases">
        <authorList>
            <person name="Hjerde E."/>
        </authorList>
    </citation>
    <scope>NUCLEOTIDE SEQUENCE</scope>
    <source>
        <strain evidence="1">06/09/160</strain>
    </source>
</reference>
<proteinExistence type="predicted"/>
<sequence length="358" mass="40823">MLKISHKEQLIMTTTSLHHLGSTLLSPSLSFLSQQVSQSVPKGNKVFFLAREGYWLQQAYQTYSAAKEEVDNSQYLLVSRAFLFKVGLSNPESYPISLKGEFKGTLYDLMRARFMLSNLSINEVFTEEEQKQTVELPTDISMVSLYLESRLEKLTQVTEETRSTYFTYLTGIGFFEQETIHMVDLGYSGTIQKLITMLFNKNTVGHYLIASNPGSSICNGHSMEMIGYLKEGVKLTEGYLPLDRSMFWESLLTAPVGQFQDIRPSLLPDREFDYYYGRKVATQHNFHLLEQICEGALETLRCHAENDITFTKEEVELLYTSFVTKNGMLPKSSWPLFSIDDDISSYGTVEPLAFFGLK</sequence>
<dbReference type="AlphaFoldDB" id="A0A5Q4ZQB4"/>
<name>A0A5Q4ZQB4_9GAMM</name>
<protein>
    <recommendedName>
        <fullName evidence="2">HAD family hydrolase</fullName>
    </recommendedName>
</protein>
<dbReference type="EMBL" id="LR721750">
    <property type="protein sequence ID" value="VVV02888.1"/>
    <property type="molecule type" value="Genomic_DNA"/>
</dbReference>
<organism evidence="1">
    <name type="scientific">Aliivibrio wodanis</name>
    <dbReference type="NCBI Taxonomy" id="80852"/>
    <lineage>
        <taxon>Bacteria</taxon>
        <taxon>Pseudomonadati</taxon>
        <taxon>Pseudomonadota</taxon>
        <taxon>Gammaproteobacteria</taxon>
        <taxon>Vibrionales</taxon>
        <taxon>Vibrionaceae</taxon>
        <taxon>Aliivibrio</taxon>
    </lineage>
</organism>
<evidence type="ECO:0008006" key="2">
    <source>
        <dbReference type="Google" id="ProtNLM"/>
    </source>
</evidence>
<evidence type="ECO:0000313" key="1">
    <source>
        <dbReference type="EMBL" id="VVV02888.1"/>
    </source>
</evidence>